<keyword evidence="2" id="KW-1185">Reference proteome</keyword>
<protein>
    <submittedName>
        <fullName evidence="1">Uncharacterized protein</fullName>
    </submittedName>
</protein>
<dbReference type="RefSeq" id="WP_114594631.1">
    <property type="nucleotide sequence ID" value="NZ_CP031166.1"/>
</dbReference>
<dbReference type="AlphaFoldDB" id="A0A346Y6E4"/>
<reference evidence="1 2" key="1">
    <citation type="submission" date="2018-09" db="EMBL/GenBank/DDBJ databases">
        <title>Complete genome sequence of Euzebya sp. DY32-46 isolated from seawater of Pacific Ocean.</title>
        <authorList>
            <person name="Xu L."/>
            <person name="Wu Y.-H."/>
            <person name="Xu X.-W."/>
        </authorList>
    </citation>
    <scope>NUCLEOTIDE SEQUENCE [LARGE SCALE GENOMIC DNA]</scope>
    <source>
        <strain evidence="1 2">DY32-46</strain>
        <plasmid evidence="2">pedy32-46i</plasmid>
    </source>
</reference>
<accession>A0A346Y6E4</accession>
<geneLocation type="plasmid" evidence="2">
    <name>pedy32-46i</name>
</geneLocation>
<evidence type="ECO:0000313" key="2">
    <source>
        <dbReference type="Proteomes" id="UP000264006"/>
    </source>
</evidence>
<organism evidence="1 2">
    <name type="scientific">Euzebya pacifica</name>
    <dbReference type="NCBI Taxonomy" id="1608957"/>
    <lineage>
        <taxon>Bacteria</taxon>
        <taxon>Bacillati</taxon>
        <taxon>Actinomycetota</taxon>
        <taxon>Nitriliruptoria</taxon>
        <taxon>Euzebyales</taxon>
    </lineage>
</organism>
<keyword evidence="1" id="KW-0614">Plasmid</keyword>
<dbReference type="KEGG" id="euz:DVS28_b0271"/>
<dbReference type="Proteomes" id="UP000264006">
    <property type="component" value="Plasmid pEDY32-46I"/>
</dbReference>
<gene>
    <name evidence="1" type="ORF">DVS28_b0271</name>
</gene>
<evidence type="ECO:0000313" key="1">
    <source>
        <dbReference type="EMBL" id="AXV10041.1"/>
    </source>
</evidence>
<proteinExistence type="predicted"/>
<name>A0A346Y6E4_9ACTN</name>
<dbReference type="EMBL" id="CP031166">
    <property type="protein sequence ID" value="AXV10041.1"/>
    <property type="molecule type" value="Genomic_DNA"/>
</dbReference>
<sequence length="325" mass="35162">MVTGYDPAEHGGDILPWDADWAAPAISTRLMERWIEHGPSTDRVPDLLHLFLGPALSTHAALLNDPHGRHARGWAATARAAGRPLREERAESLAALALVDPSLTARELAAHAADFLAEDLDTMSEDFLWAVGDVLMTAGSLAIDRPTLARDTATFVDIAVRRPRTIRHASRLRSRWSLPASLSHPVVLTAVQAWEDAGATPQRAAKWVHHGVWHPQDAHDYHDAGVRPPLAQDRLDDAVDRVLAFLASDESPRSARIVKAVTVAANEEGFPVSAVAEATDHIDPAVVATCRHLAVGLGTEPVGRFGLAERLFARIRPVARRAADG</sequence>